<dbReference type="GO" id="GO:0016020">
    <property type="term" value="C:membrane"/>
    <property type="evidence" value="ECO:0007669"/>
    <property type="project" value="UniProtKB-SubCell"/>
</dbReference>
<keyword evidence="8" id="KW-1015">Disulfide bond</keyword>
<dbReference type="Gene3D" id="3.40.30.10">
    <property type="entry name" value="Glutaredoxin"/>
    <property type="match status" value="1"/>
</dbReference>
<dbReference type="Proteomes" id="UP000533900">
    <property type="component" value="Unassembled WGS sequence"/>
</dbReference>
<dbReference type="CDD" id="cd12921">
    <property type="entry name" value="VKOR_4"/>
    <property type="match status" value="1"/>
</dbReference>
<accession>A0A842J0N9</accession>
<gene>
    <name evidence="14" type="ORF">H7F21_15645</name>
</gene>
<dbReference type="SUPFAM" id="SSF52833">
    <property type="entry name" value="Thioredoxin-like"/>
    <property type="match status" value="1"/>
</dbReference>
<dbReference type="RefSeq" id="WP_185790255.1">
    <property type="nucleotide sequence ID" value="NZ_JACLCP010000006.1"/>
</dbReference>
<comment type="caution">
    <text evidence="14">The sequence shown here is derived from an EMBL/GenBank/DDBJ whole genome shotgun (WGS) entry which is preliminary data.</text>
</comment>
<feature type="domain" description="Peptidase C39" evidence="11">
    <location>
        <begin position="12"/>
        <end position="124"/>
    </location>
</feature>
<keyword evidence="7 10" id="KW-0472">Membrane</keyword>
<keyword evidence="3 10" id="KW-0812">Transmembrane</keyword>
<name>A0A842J0N9_9FLAO</name>
<evidence type="ECO:0000313" key="15">
    <source>
        <dbReference type="Proteomes" id="UP000533900"/>
    </source>
</evidence>
<dbReference type="Gene3D" id="3.90.70.10">
    <property type="entry name" value="Cysteine proteinases"/>
    <property type="match status" value="1"/>
</dbReference>
<evidence type="ECO:0000256" key="3">
    <source>
        <dbReference type="ARBA" id="ARBA00022692"/>
    </source>
</evidence>
<dbReference type="InterPro" id="IPR038354">
    <property type="entry name" value="VKOR_sf"/>
</dbReference>
<evidence type="ECO:0000256" key="10">
    <source>
        <dbReference type="SAM" id="Phobius"/>
    </source>
</evidence>
<evidence type="ECO:0000259" key="11">
    <source>
        <dbReference type="Pfam" id="PF03412"/>
    </source>
</evidence>
<evidence type="ECO:0000259" key="12">
    <source>
        <dbReference type="Pfam" id="PF07884"/>
    </source>
</evidence>
<dbReference type="GO" id="GO:0048038">
    <property type="term" value="F:quinone binding"/>
    <property type="evidence" value="ECO:0007669"/>
    <property type="project" value="UniProtKB-KW"/>
</dbReference>
<dbReference type="GO" id="GO:0005524">
    <property type="term" value="F:ATP binding"/>
    <property type="evidence" value="ECO:0007669"/>
    <property type="project" value="InterPro"/>
</dbReference>
<evidence type="ECO:0000256" key="4">
    <source>
        <dbReference type="ARBA" id="ARBA00022719"/>
    </source>
</evidence>
<comment type="subcellular location">
    <subcellularLocation>
        <location evidence="1">Membrane</location>
        <topology evidence="1">Multi-pass membrane protein</topology>
    </subcellularLocation>
</comment>
<comment type="similarity">
    <text evidence="2">Belongs to the VKOR family.</text>
</comment>
<keyword evidence="15" id="KW-1185">Reference proteome</keyword>
<evidence type="ECO:0000256" key="8">
    <source>
        <dbReference type="ARBA" id="ARBA00023157"/>
    </source>
</evidence>
<keyword evidence="9" id="KW-0676">Redox-active center</keyword>
<dbReference type="InterPro" id="IPR012336">
    <property type="entry name" value="Thioredoxin-like_fold"/>
</dbReference>
<dbReference type="GO" id="GO:0008233">
    <property type="term" value="F:peptidase activity"/>
    <property type="evidence" value="ECO:0007669"/>
    <property type="project" value="InterPro"/>
</dbReference>
<keyword evidence="5 10" id="KW-1133">Transmembrane helix</keyword>
<dbReference type="CDD" id="cd02972">
    <property type="entry name" value="DsbA_family"/>
    <property type="match status" value="1"/>
</dbReference>
<feature type="domain" description="Vitamin K epoxide reductase" evidence="12">
    <location>
        <begin position="168"/>
        <end position="294"/>
    </location>
</feature>
<evidence type="ECO:0000313" key="14">
    <source>
        <dbReference type="EMBL" id="MBC2846538.1"/>
    </source>
</evidence>
<keyword evidence="6" id="KW-0560">Oxidoreductase</keyword>
<evidence type="ECO:0000256" key="7">
    <source>
        <dbReference type="ARBA" id="ARBA00023136"/>
    </source>
</evidence>
<dbReference type="InterPro" id="IPR005074">
    <property type="entry name" value="Peptidase_C39"/>
</dbReference>
<organism evidence="14 15">
    <name type="scientific">Winogradskyella flava</name>
    <dbReference type="NCBI Taxonomy" id="1884876"/>
    <lineage>
        <taxon>Bacteria</taxon>
        <taxon>Pseudomonadati</taxon>
        <taxon>Bacteroidota</taxon>
        <taxon>Flavobacteriia</taxon>
        <taxon>Flavobacteriales</taxon>
        <taxon>Flavobacteriaceae</taxon>
        <taxon>Winogradskyella</taxon>
    </lineage>
</organism>
<evidence type="ECO:0000256" key="5">
    <source>
        <dbReference type="ARBA" id="ARBA00022989"/>
    </source>
</evidence>
<dbReference type="Gene3D" id="1.20.1440.130">
    <property type="entry name" value="VKOR domain"/>
    <property type="match status" value="1"/>
</dbReference>
<feature type="domain" description="Thioredoxin-like fold" evidence="13">
    <location>
        <begin position="368"/>
        <end position="514"/>
    </location>
</feature>
<proteinExistence type="inferred from homology"/>
<feature type="transmembrane region" description="Helical" evidence="10">
    <location>
        <begin position="163"/>
        <end position="182"/>
    </location>
</feature>
<feature type="transmembrane region" description="Helical" evidence="10">
    <location>
        <begin position="308"/>
        <end position="328"/>
    </location>
</feature>
<dbReference type="Pfam" id="PF03412">
    <property type="entry name" value="Peptidase_C39"/>
    <property type="match status" value="1"/>
</dbReference>
<dbReference type="Pfam" id="PF07884">
    <property type="entry name" value="VKOR"/>
    <property type="match status" value="1"/>
</dbReference>
<evidence type="ECO:0000256" key="9">
    <source>
        <dbReference type="ARBA" id="ARBA00023284"/>
    </source>
</evidence>
<dbReference type="GO" id="GO:0016491">
    <property type="term" value="F:oxidoreductase activity"/>
    <property type="evidence" value="ECO:0007669"/>
    <property type="project" value="UniProtKB-KW"/>
</dbReference>
<dbReference type="InterPro" id="IPR012932">
    <property type="entry name" value="VKOR"/>
</dbReference>
<feature type="transmembrane region" description="Helical" evidence="10">
    <location>
        <begin position="223"/>
        <end position="243"/>
    </location>
</feature>
<keyword evidence="4" id="KW-0874">Quinone</keyword>
<dbReference type="InterPro" id="IPR036249">
    <property type="entry name" value="Thioredoxin-like_sf"/>
</dbReference>
<dbReference type="EMBL" id="JACLCP010000006">
    <property type="protein sequence ID" value="MBC2846538.1"/>
    <property type="molecule type" value="Genomic_DNA"/>
</dbReference>
<evidence type="ECO:0000259" key="13">
    <source>
        <dbReference type="Pfam" id="PF13462"/>
    </source>
</evidence>
<evidence type="ECO:0000256" key="1">
    <source>
        <dbReference type="ARBA" id="ARBA00004141"/>
    </source>
</evidence>
<dbReference type="AlphaFoldDB" id="A0A842J0N9"/>
<protein>
    <submittedName>
        <fullName evidence="14">Thioredoxin domain-containing protein</fullName>
    </submittedName>
</protein>
<evidence type="ECO:0000256" key="2">
    <source>
        <dbReference type="ARBA" id="ARBA00006214"/>
    </source>
</evidence>
<dbReference type="Pfam" id="PF13462">
    <property type="entry name" value="Thioredoxin_4"/>
    <property type="match status" value="1"/>
</dbReference>
<evidence type="ECO:0000256" key="6">
    <source>
        <dbReference type="ARBA" id="ARBA00023002"/>
    </source>
</evidence>
<feature type="transmembrane region" description="Helical" evidence="10">
    <location>
        <begin position="276"/>
        <end position="296"/>
    </location>
</feature>
<feature type="transmembrane region" description="Helical" evidence="10">
    <location>
        <begin position="249"/>
        <end position="267"/>
    </location>
</feature>
<sequence>MKNPLSFLVQQLLKANKITVDFDELDFQIQSHPTYPSLHAVTGVLDHFNIENLALDVPKTIDTFNQLPTTFLAQLEIDSQKQFVVITKIKNGCKITLSETQKKTLSEFEFLNQFTGILLAVEKDTTTTMSSESLLNPNLLKGLVLTTLIAFALMLILSKPSTIDLGFLCLSIIGIYISISVFKQEQGESNILVDAFCSNPSEKKSCNAVLNSKASTVYKNLKLSDLSITYFTGLALAISFLSLSSKAIFIPKLISLMALPTTIYSIYFQSLVIKKWCFLCLSIVAVMWCQACIALLNFEPIYNLESTLIVVLSFSFVSVLWLLASRFFKDNKTLKKTKVDYYKFKRNFDLFSNQLDINKTISTYVASKKEMIYGNSNSNLNIVIITNPLCGHCKPVHKTIEQILSNYPQLTKLTIRFNINPEHPENTAVKIAARLLEIYHIENIETCLDAMHDIYGDSSPSEWLKKWNECSQPNNYLPILRDQFNWCSDNSINFTPEILINGKSYPKMFDRNDLIYFIENLEELSEVNNPHIPFIKAEKA</sequence>
<dbReference type="GO" id="GO:0006508">
    <property type="term" value="P:proteolysis"/>
    <property type="evidence" value="ECO:0007669"/>
    <property type="project" value="InterPro"/>
</dbReference>
<reference evidence="14" key="1">
    <citation type="submission" date="2020-08" db="EMBL/GenBank/DDBJ databases">
        <title>Winogradskyella ouciana sp. nov., isolated from the hadal seawater of the Mariana Trench.</title>
        <authorList>
            <person name="He X."/>
        </authorList>
    </citation>
    <scope>NUCLEOTIDE SEQUENCE [LARGE SCALE GENOMIC DNA]</scope>
    <source>
        <strain evidence="14">KCTC 52348</strain>
    </source>
</reference>
<feature type="transmembrane region" description="Helical" evidence="10">
    <location>
        <begin position="139"/>
        <end position="157"/>
    </location>
</feature>